<keyword evidence="6 11" id="KW-0472">Membrane</keyword>
<comment type="caution">
    <text evidence="13">The sequence shown here is derived from an EMBL/GenBank/DDBJ whole genome shotgun (WGS) entry which is preliminary data.</text>
</comment>
<keyword evidence="4 11" id="KW-1133">Transmembrane helix</keyword>
<keyword evidence="8 11" id="KW-0675">Receptor</keyword>
<evidence type="ECO:0000256" key="1">
    <source>
        <dbReference type="ARBA" id="ARBA00004651"/>
    </source>
</evidence>
<dbReference type="PRINTS" id="PR00237">
    <property type="entry name" value="GPCRRHODOPSN"/>
</dbReference>
<feature type="transmembrane region" description="Helical" evidence="11">
    <location>
        <begin position="220"/>
        <end position="240"/>
    </location>
</feature>
<dbReference type="SMART" id="SM01381">
    <property type="entry name" value="7TM_GPCR_Srsx"/>
    <property type="match status" value="1"/>
</dbReference>
<dbReference type="Proteomes" id="UP001364617">
    <property type="component" value="Unassembled WGS sequence"/>
</dbReference>
<keyword evidence="9 11" id="KW-0325">Glycoprotein</keyword>
<dbReference type="PRINTS" id="PR00424">
    <property type="entry name" value="ADENOSINER"/>
</dbReference>
<evidence type="ECO:0000259" key="12">
    <source>
        <dbReference type="PROSITE" id="PS50262"/>
    </source>
</evidence>
<evidence type="ECO:0000256" key="10">
    <source>
        <dbReference type="ARBA" id="ARBA00023224"/>
    </source>
</evidence>
<keyword evidence="2 11" id="KW-1003">Cell membrane</keyword>
<feature type="transmembrane region" description="Helical" evidence="11">
    <location>
        <begin position="252"/>
        <end position="277"/>
    </location>
</feature>
<feature type="transmembrane region" description="Helical" evidence="11">
    <location>
        <begin position="78"/>
        <end position="100"/>
    </location>
</feature>
<dbReference type="PROSITE" id="PS00237">
    <property type="entry name" value="G_PROTEIN_RECEP_F1_1"/>
    <property type="match status" value="1"/>
</dbReference>
<keyword evidence="5 11" id="KW-0297">G-protein coupled receptor</keyword>
<evidence type="ECO:0000313" key="13">
    <source>
        <dbReference type="EMBL" id="KAK7155833.1"/>
    </source>
</evidence>
<evidence type="ECO:0000256" key="9">
    <source>
        <dbReference type="ARBA" id="ARBA00023180"/>
    </source>
</evidence>
<dbReference type="Gene3D" id="1.20.1070.10">
    <property type="entry name" value="Rhodopsin 7-helix transmembrane proteins"/>
    <property type="match status" value="1"/>
</dbReference>
<proteinExistence type="inferred from homology"/>
<dbReference type="GO" id="GO:0001609">
    <property type="term" value="F:G protein-coupled adenosine receptor activity"/>
    <property type="evidence" value="ECO:0007669"/>
    <property type="project" value="UniProtKB-UniRule"/>
</dbReference>
<dbReference type="PROSITE" id="PS51257">
    <property type="entry name" value="PROKAR_LIPOPROTEIN"/>
    <property type="match status" value="1"/>
</dbReference>
<evidence type="ECO:0000256" key="4">
    <source>
        <dbReference type="ARBA" id="ARBA00022989"/>
    </source>
</evidence>
<dbReference type="EMBL" id="JAYKXH010000010">
    <property type="protein sequence ID" value="KAK7155833.1"/>
    <property type="molecule type" value="Genomic_DNA"/>
</dbReference>
<dbReference type="SUPFAM" id="SSF81321">
    <property type="entry name" value="Family A G protein-coupled receptor-like"/>
    <property type="match status" value="1"/>
</dbReference>
<feature type="transmembrane region" description="Helical" evidence="11">
    <location>
        <begin position="12"/>
        <end position="32"/>
    </location>
</feature>
<evidence type="ECO:0000256" key="3">
    <source>
        <dbReference type="ARBA" id="ARBA00022692"/>
    </source>
</evidence>
<reference evidence="13 14" key="1">
    <citation type="submission" date="2024-02" db="EMBL/GenBank/DDBJ databases">
        <title>Chromosome-level genome assembly of the Eurasian Minnow (Phoxinus phoxinus).</title>
        <authorList>
            <person name="Oriowo T.O."/>
            <person name="Martin S."/>
            <person name="Stange M."/>
            <person name="Chrysostomakis Y."/>
            <person name="Brown T."/>
            <person name="Winkler S."/>
            <person name="Kukowka S."/>
            <person name="Myers E.W."/>
            <person name="Bohne A."/>
        </authorList>
    </citation>
    <scope>NUCLEOTIDE SEQUENCE [LARGE SCALE GENOMIC DNA]</scope>
    <source>
        <strain evidence="13">ZFMK-TIS-60720</strain>
        <tissue evidence="13">Whole Organism</tissue>
    </source>
</reference>
<dbReference type="PROSITE" id="PS50262">
    <property type="entry name" value="G_PROTEIN_RECEP_F1_2"/>
    <property type="match status" value="1"/>
</dbReference>
<dbReference type="AlphaFoldDB" id="A0AAN9D073"/>
<protein>
    <recommendedName>
        <fullName evidence="12">G-protein coupled receptors family 1 profile domain-containing protein</fullName>
    </recommendedName>
</protein>
<evidence type="ECO:0000256" key="8">
    <source>
        <dbReference type="ARBA" id="ARBA00023170"/>
    </source>
</evidence>
<evidence type="ECO:0000313" key="14">
    <source>
        <dbReference type="Proteomes" id="UP001364617"/>
    </source>
</evidence>
<dbReference type="InterPro" id="IPR000276">
    <property type="entry name" value="GPCR_Rhodpsn"/>
</dbReference>
<organism evidence="13 14">
    <name type="scientific">Phoxinus phoxinus</name>
    <name type="common">Eurasian minnow</name>
    <dbReference type="NCBI Taxonomy" id="58324"/>
    <lineage>
        <taxon>Eukaryota</taxon>
        <taxon>Metazoa</taxon>
        <taxon>Chordata</taxon>
        <taxon>Craniata</taxon>
        <taxon>Vertebrata</taxon>
        <taxon>Euteleostomi</taxon>
        <taxon>Actinopterygii</taxon>
        <taxon>Neopterygii</taxon>
        <taxon>Teleostei</taxon>
        <taxon>Ostariophysi</taxon>
        <taxon>Cypriniformes</taxon>
        <taxon>Leuciscidae</taxon>
        <taxon>Phoxininae</taxon>
        <taxon>Phoxinus</taxon>
    </lineage>
</organism>
<keyword evidence="7 11" id="KW-1015">Disulfide bond</keyword>
<dbReference type="PANTHER" id="PTHR24246">
    <property type="entry name" value="OLFACTORY RECEPTOR AND ADENOSINE RECEPTOR"/>
    <property type="match status" value="1"/>
</dbReference>
<feature type="domain" description="G-protein coupled receptors family 1 profile" evidence="12">
    <location>
        <begin position="23"/>
        <end position="275"/>
    </location>
</feature>
<feature type="transmembrane region" description="Helical" evidence="11">
    <location>
        <begin position="44"/>
        <end position="66"/>
    </location>
</feature>
<dbReference type="Pfam" id="PF00001">
    <property type="entry name" value="7tm_1"/>
    <property type="match status" value="1"/>
</dbReference>
<evidence type="ECO:0000256" key="6">
    <source>
        <dbReference type="ARBA" id="ARBA00023136"/>
    </source>
</evidence>
<dbReference type="GO" id="GO:0030425">
    <property type="term" value="C:dendrite"/>
    <property type="evidence" value="ECO:0007669"/>
    <property type="project" value="TreeGrafter"/>
</dbReference>
<comment type="similarity">
    <text evidence="11">Belongs to the G-protein coupled receptor 1 family.</text>
</comment>
<dbReference type="GO" id="GO:0005886">
    <property type="term" value="C:plasma membrane"/>
    <property type="evidence" value="ECO:0007669"/>
    <property type="project" value="UniProtKB-SubCell"/>
</dbReference>
<accession>A0AAN9D073</accession>
<evidence type="ECO:0000256" key="5">
    <source>
        <dbReference type="ARBA" id="ARBA00023040"/>
    </source>
</evidence>
<dbReference type="CDD" id="cd14968">
    <property type="entry name" value="7tmA_Adenosine_R"/>
    <property type="match status" value="1"/>
</dbReference>
<dbReference type="InterPro" id="IPR001634">
    <property type="entry name" value="Adenosn_rcpt"/>
</dbReference>
<keyword evidence="14" id="KW-1185">Reference proteome</keyword>
<keyword evidence="3 11" id="KW-0812">Transmembrane</keyword>
<comment type="subcellular location">
    <subcellularLocation>
        <location evidence="1 11">Cell membrane</location>
        <topology evidence="1 11">Multi-pass membrane protein</topology>
    </subcellularLocation>
</comment>
<dbReference type="InterPro" id="IPR017452">
    <property type="entry name" value="GPCR_Rhodpsn_7TM"/>
</dbReference>
<gene>
    <name evidence="13" type="ORF">R3I93_010485</name>
</gene>
<sequence length="337" mass="37537">MADGEKVIYTSLEVVIAVGCCLGNVLVIWAVCSCRALSQTTFCFIVSLALADFLVGIVAVPLAVIVDGLLETSFHCCLFISCVVIVLTQASVHSLLAIAVDRYLRVYKPLRYRGSVKKQHLWAAVTVCWLSSSILGFMPMFGWHNEDTTTTENSTITCNFITVISMSYMVNFNFLACILPPTILMMALYLLLFNMISKQLRKEVGRPVESRSFYRKERRLANSLALVLVLFAVCWLPLHIMNTLEYYKIVKVPAIAFHIGILLSHANSAVNPIVYAFKVPKIKKAYKSILMKLTSTEQKEDQSSQTLENNASSISNSIVRCSMKKNPQVVLATNQNG</sequence>
<dbReference type="PANTHER" id="PTHR24246:SF54">
    <property type="entry name" value="ADENOSINE RECEPTOR A1-RELATED"/>
    <property type="match status" value="1"/>
</dbReference>
<keyword evidence="10 11" id="KW-0807">Transducer</keyword>
<name>A0AAN9D073_9TELE</name>
<evidence type="ECO:0000256" key="7">
    <source>
        <dbReference type="ARBA" id="ARBA00023157"/>
    </source>
</evidence>
<evidence type="ECO:0000256" key="2">
    <source>
        <dbReference type="ARBA" id="ARBA00022475"/>
    </source>
</evidence>
<evidence type="ECO:0000256" key="11">
    <source>
        <dbReference type="RuleBase" id="RU201114"/>
    </source>
</evidence>
<feature type="transmembrane region" description="Helical" evidence="11">
    <location>
        <begin position="121"/>
        <end position="141"/>
    </location>
</feature>
<feature type="transmembrane region" description="Helical" evidence="11">
    <location>
        <begin position="172"/>
        <end position="192"/>
    </location>
</feature>
<dbReference type="GO" id="GO:0045202">
    <property type="term" value="C:synapse"/>
    <property type="evidence" value="ECO:0007669"/>
    <property type="project" value="TreeGrafter"/>
</dbReference>